<dbReference type="SUPFAM" id="SSF48452">
    <property type="entry name" value="TPR-like"/>
    <property type="match status" value="1"/>
</dbReference>
<evidence type="ECO:0000259" key="2">
    <source>
        <dbReference type="Pfam" id="PF20703"/>
    </source>
</evidence>
<gene>
    <name evidence="3" type="ORF">GT755_04070</name>
</gene>
<dbReference type="SUPFAM" id="SSF52540">
    <property type="entry name" value="P-loop containing nucleoside triphosphate hydrolases"/>
    <property type="match status" value="1"/>
</dbReference>
<dbReference type="Pfam" id="PF20703">
    <property type="entry name" value="nSTAND1"/>
    <property type="match status" value="1"/>
</dbReference>
<dbReference type="AlphaFoldDB" id="A0A7C9J175"/>
<dbReference type="InterPro" id="IPR049052">
    <property type="entry name" value="nSTAND1"/>
</dbReference>
<dbReference type="EMBL" id="WXEW01000001">
    <property type="protein sequence ID" value="NAS20860.1"/>
    <property type="molecule type" value="Genomic_DNA"/>
</dbReference>
<dbReference type="InterPro" id="IPR019734">
    <property type="entry name" value="TPR_rpt"/>
</dbReference>
<dbReference type="InterPro" id="IPR011990">
    <property type="entry name" value="TPR-like_helical_dom_sf"/>
</dbReference>
<comment type="caution">
    <text evidence="3">The sequence shown here is derived from an EMBL/GenBank/DDBJ whole genome shotgun (WGS) entry which is preliminary data.</text>
</comment>
<evidence type="ECO:0000313" key="3">
    <source>
        <dbReference type="EMBL" id="NAS20860.1"/>
    </source>
</evidence>
<name>A0A7C9J175_9ACTN</name>
<keyword evidence="4" id="KW-1185">Reference proteome</keyword>
<protein>
    <recommendedName>
        <fullName evidence="2">Novel STAND NTPase 1 domain-containing protein</fullName>
    </recommendedName>
</protein>
<organism evidence="3 4">
    <name type="scientific">Herbidospora solisilvae</name>
    <dbReference type="NCBI Taxonomy" id="2696284"/>
    <lineage>
        <taxon>Bacteria</taxon>
        <taxon>Bacillati</taxon>
        <taxon>Actinomycetota</taxon>
        <taxon>Actinomycetes</taxon>
        <taxon>Streptosporangiales</taxon>
        <taxon>Streptosporangiaceae</taxon>
        <taxon>Herbidospora</taxon>
    </lineage>
</organism>
<reference evidence="3 4" key="1">
    <citation type="submission" date="2020-01" db="EMBL/GenBank/DDBJ databases">
        <title>Herbidospora sp. NEAU-GS84 nov., a novel actinomycete isolated from soil.</title>
        <authorList>
            <person name="Han L."/>
        </authorList>
    </citation>
    <scope>NUCLEOTIDE SEQUENCE [LARGE SCALE GENOMIC DNA]</scope>
    <source>
        <strain evidence="3 4">NEAU-GS84</strain>
    </source>
</reference>
<feature type="domain" description="Novel STAND NTPase 1" evidence="2">
    <location>
        <begin position="13"/>
        <end position="385"/>
    </location>
</feature>
<dbReference type="Proteomes" id="UP000479526">
    <property type="component" value="Unassembled WGS sequence"/>
</dbReference>
<feature type="region of interest" description="Disordered" evidence="1">
    <location>
        <begin position="636"/>
        <end position="676"/>
    </location>
</feature>
<evidence type="ECO:0000256" key="1">
    <source>
        <dbReference type="SAM" id="MobiDB-lite"/>
    </source>
</evidence>
<proteinExistence type="predicted"/>
<evidence type="ECO:0000313" key="4">
    <source>
        <dbReference type="Proteomes" id="UP000479526"/>
    </source>
</evidence>
<feature type="compositionally biased region" description="Basic and acidic residues" evidence="1">
    <location>
        <begin position="636"/>
        <end position="648"/>
    </location>
</feature>
<dbReference type="SMART" id="SM00028">
    <property type="entry name" value="TPR"/>
    <property type="match status" value="3"/>
</dbReference>
<sequence length="676" mass="74306">MNRLSGGQAAHQPYVGLRAFRADDAYRFFGRERAAHDLAAYWQANRLTILHGPSGAGKTSLLQAGVLPLLDPETTDTLPVGRVSYGSAFPVVDGSTYPTAALPPQHNPHVFALLSAWAPRESPARLAGLTLESFLRSRPARQDPYGDPMLVLLAIDQAEELFDDFAQRHVYREWFLDQLKRALDADKNLRLLMCVRDDHLASIMPYGRRLAAHDHRRVRLDALEPDEAREAVTGPVRGSGRVYDRSAVDRLLRDLTADSPPGAPRAEPVRLQAACSMLWRSLPPGVRTITEAHVGDVAATDKQVTAYCEVMVREVAAAHLDGDTGRLLSWLARTFVTQLVTRRRVRVRENVTAGMDNTIVDALARRDILLRDAEWCELSHDRLIQPILQAAGPVDLSASGTEPDDLLGSAELALRDRDLEQAKAQARAALDRVRGDRRLEAELHTFLGNIAHQEQEYAASIDHYMSAAELFESISAFDAVGRLLVGMGWLRLAQGRPDLAVEELNIAQGRYRHDLSIKTAFAWALWHDGAPALARDTVTGVLEQDGDALDALQARGEILASMGQSEAALADLERASPLQWPSTKAAHALASARAADPQESTPAIKKEIREALEDAPDSGPVWLYSAWINLALAERDPADETARDTAREHARRALKARSPSLPRHLKNEAKALSGES</sequence>
<accession>A0A7C9J175</accession>
<dbReference type="RefSeq" id="WP_161478312.1">
    <property type="nucleotide sequence ID" value="NZ_WXEW01000001.1"/>
</dbReference>
<dbReference type="InterPro" id="IPR027417">
    <property type="entry name" value="P-loop_NTPase"/>
</dbReference>
<dbReference type="Gene3D" id="1.25.40.10">
    <property type="entry name" value="Tetratricopeptide repeat domain"/>
    <property type="match status" value="1"/>
</dbReference>